<dbReference type="PATRIC" id="fig|36816.3.peg.5564"/>
<evidence type="ECO:0000259" key="2">
    <source>
        <dbReference type="Pfam" id="PF01471"/>
    </source>
</evidence>
<dbReference type="InterPro" id="IPR002477">
    <property type="entry name" value="Peptidoglycan-bd-like"/>
</dbReference>
<dbReference type="PANTHER" id="PTHR37031">
    <property type="entry name" value="METALLOPHOSPHATASE BINDING DOMAIN PROTEIN"/>
    <property type="match status" value="1"/>
</dbReference>
<evidence type="ECO:0000313" key="4">
    <source>
        <dbReference type="Proteomes" id="UP000037773"/>
    </source>
</evidence>
<feature type="region of interest" description="Disordered" evidence="1">
    <location>
        <begin position="1433"/>
        <end position="1454"/>
    </location>
</feature>
<sequence length="1505" mass="163009">MDVAALPLVLAGPIVRRVDRGSVTVWLALKAPRKVTLDVYEGATGDLLPTLTGTRVAARVGEHLYVVAVTAKAPSGESLRAGTIHRYALRFGEDLSSPVTPVPATAPGLFSPGVVAADEARARSALLYQGTSGAPALPSFVTPPDHPAGLRLFHASCRKPHAEGTDALSILDEVLAADVASPRRPQQLILTGDQIYADDVADGLLHICSTYGRVLFGRDETFATVHPTSQKWLFRPGWRQDMVVDDFRMTTTHGRSHLLRLSEFLAMYLLAWSPALWPAVSPVRFFGELFPAEAAALGDPDPTEFFGLRAKPGYERARERLTQYLSDCDRVDGFRATLGAVRRALANTATYMMFDDHEVTDDWYISRRWVNEVCGTVHGRQFLGNAMASYAVCQGWGNTPEQFADGPQGEAGRELLAALAMPDHTAAGPAAVIARRTGVPTGADAAGRIIRQDGSLLWHYAITWPAHQIVALDTRTQRVFRGGPTDPPSLVFSDASFAAMVEAAEDQGLEKVTVLLSPCPVLGDPVIEEFAQPAVRRLQGYPGQLEQDYEAWGHDPRAFEKFVARVLGHAVPGADGVRRRRVVSLGGDVHYGFAARMAYRATAPYSSSPGPVRGVLAQLTASSLKNEASGTMLLHHAGFNPLRLPSTRRAGWANADGRALPVHMNAPASKPSALATLRESPAVLELPEGHTVRTPAPEWEYELTYFRHTDPDGTAPRPGGPAPVSFPATGDRGADLAQYVQAAENHRDYMAVTGSGREIVGRNNIGEIQFTWDGQDAKTVVQTLWWHLPGNVNGAPLTRLVVPLDVGQTTGPPPVDLPDLYGGRTLREGDTDTSTTGVTHVSDLQRDLLELGFGVVGARDGWFGREVRWAVRELQAYAKMGRVARVATAVVRLAQPLTADATILTLTAPAAGILPELPFKARIGDENVTVTAASGTVWTLTRAADGTGAAAHPAGDAVTALRDHRWVSALEGVDVPAAQRFTGPVSGVVDTATRQVIARWKAEGRRCPVVVEAWRLSGGIPQSIPVIPAAGARSARLADNVWRWDETANNAVTSPRMYARDFSDHWTRPAGRPADGWQVDAKTPIGQRVPYDDPSAAAGDPYRPMSGPVAYPERGHTWAPEAEMTPEALIGTRLRDLDADTLATYKVIRAVAEVEALGYFDAVNCYDHAFASLGLCHWTFGARVWVPANQPGRPDRALWRVEDGELWAFLAFLRSRDEAAFQKVVGFFGVQPDRAWTGNGRSGDPAPWVEGQRKYAARGVLTRQDGGTTPLHGFPAPGPGVTQVYGQYAEHEYFKLWHWFYRFVMAGRTEDGFRRAMWDMARMRLRDLRATPWNHPTGTNSFPLQAGTTIGDVFRSERTAALVHRWHVFSPARLLRGGGSVAASVRLQNVVATAAAASGLTFGPDPGAWTAAHEAALAAAILAMNICPRTPTSSEDVVEPHPAGHGSHAGYKDPGHTLRIVNDWPAWFGGNNPRHYTLPLADLPADQRTLRTARDFVLDTEGLPT</sequence>
<dbReference type="InterPro" id="IPR038607">
    <property type="entry name" value="PhoD-like_sf"/>
</dbReference>
<dbReference type="Pfam" id="PF01471">
    <property type="entry name" value="PG_binding_1"/>
    <property type="match status" value="1"/>
</dbReference>
<protein>
    <recommendedName>
        <fullName evidence="2">Peptidoglycan binding-like domain-containing protein</fullName>
    </recommendedName>
</protein>
<gene>
    <name evidence="3" type="ORF">ADK41_25750</name>
</gene>
<dbReference type="PANTHER" id="PTHR37031:SF2">
    <property type="entry name" value="PHOD-LIKE PHOSPHATASE METALLOPHOSPHATASE DOMAIN-CONTAINING PROTEIN"/>
    <property type="match status" value="1"/>
</dbReference>
<keyword evidence="4" id="KW-1185">Reference proteome</keyword>
<comment type="caution">
    <text evidence="3">The sequence shown here is derived from an EMBL/GenBank/DDBJ whole genome shotgun (WGS) entry which is preliminary data.</text>
</comment>
<proteinExistence type="predicted"/>
<feature type="domain" description="Peptidoglycan binding-like" evidence="2">
    <location>
        <begin position="841"/>
        <end position="878"/>
    </location>
</feature>
<dbReference type="EMBL" id="LGCN01000215">
    <property type="protein sequence ID" value="KOT34853.1"/>
    <property type="molecule type" value="Genomic_DNA"/>
</dbReference>
<dbReference type="Gene3D" id="3.60.21.70">
    <property type="entry name" value="PhoD-like phosphatase"/>
    <property type="match status" value="1"/>
</dbReference>
<evidence type="ECO:0000313" key="3">
    <source>
        <dbReference type="EMBL" id="KOT34853.1"/>
    </source>
</evidence>
<dbReference type="Proteomes" id="UP000037773">
    <property type="component" value="Unassembled WGS sequence"/>
</dbReference>
<accession>A0A0M9X786</accession>
<organism evidence="3 4">
    <name type="scientific">Streptomyces caelestis</name>
    <dbReference type="NCBI Taxonomy" id="36816"/>
    <lineage>
        <taxon>Bacteria</taxon>
        <taxon>Bacillati</taxon>
        <taxon>Actinomycetota</taxon>
        <taxon>Actinomycetes</taxon>
        <taxon>Kitasatosporales</taxon>
        <taxon>Streptomycetaceae</taxon>
        <taxon>Streptomyces</taxon>
    </lineage>
</organism>
<reference evidence="3 4" key="1">
    <citation type="submission" date="2015-07" db="EMBL/GenBank/DDBJ databases">
        <authorList>
            <person name="Noorani M."/>
        </authorList>
    </citation>
    <scope>NUCLEOTIDE SEQUENCE [LARGE SCALE GENOMIC DNA]</scope>
    <source>
        <strain evidence="3 4">NRRL B-24567</strain>
    </source>
</reference>
<evidence type="ECO:0000256" key="1">
    <source>
        <dbReference type="SAM" id="MobiDB-lite"/>
    </source>
</evidence>
<name>A0A0M9X786_9ACTN</name>
<feature type="region of interest" description="Disordered" evidence="1">
    <location>
        <begin position="1084"/>
        <end position="1103"/>
    </location>
</feature>